<name>A0A2P4XL80_9STRA</name>
<dbReference type="AlphaFoldDB" id="A0A2P4XL80"/>
<gene>
    <name evidence="2" type="ORF">PHPALM_17835</name>
</gene>
<feature type="compositionally biased region" description="Basic and acidic residues" evidence="1">
    <location>
        <begin position="350"/>
        <end position="363"/>
    </location>
</feature>
<dbReference type="Proteomes" id="UP000237271">
    <property type="component" value="Unassembled WGS sequence"/>
</dbReference>
<feature type="compositionally biased region" description="Polar residues" evidence="1">
    <location>
        <begin position="452"/>
        <end position="462"/>
    </location>
</feature>
<feature type="compositionally biased region" description="Polar residues" evidence="1">
    <location>
        <begin position="337"/>
        <end position="348"/>
    </location>
</feature>
<accession>A0A2P4XL80</accession>
<feature type="compositionally biased region" description="Basic and acidic residues" evidence="1">
    <location>
        <begin position="441"/>
        <end position="451"/>
    </location>
</feature>
<proteinExistence type="predicted"/>
<evidence type="ECO:0000256" key="1">
    <source>
        <dbReference type="SAM" id="MobiDB-lite"/>
    </source>
</evidence>
<feature type="region of interest" description="Disordered" evidence="1">
    <location>
        <begin position="1"/>
        <end position="95"/>
    </location>
</feature>
<sequence>MLQLGDGDERVDGDGSTTVRSGGAGGGQIAARSGVRFDGGGHERAGNGAGRTPARDADGDLTGEVSGHGGAGEEQLRPTRGRGATADVERQQTTPSRPIVVREKVKSLKMKKFKSLDNIMPITMWLKTVRAKVRRQAATMGVEWRDDQLYHEMTSYLEEEAQRWFATVMESVAPEAENIETLATMLPEKYMTQRSGPEVVDLPNASWQMRGERLAAYARSLREIAERAVDKAVSHVGEYGEGYGVGLEAALVAWSERETSAARSPVATAAGEQELSAIAGNFGSVVSGYGPMWGMTPEAPRCDTERRLLSAKETGMVEWWKAISPGYQLVPVAAVTSGGSKNRTSSGHEQYGRAKRQGDDQYAKRPAKTFKIEGSHGGAGVYGTPRSELVTREQRLVNQKRYEAQNGGQAPFVPRPGTTCFYHGEEGHFARYWRLKEEDLAKRTKGQDSQEKNTCSGNGQRA</sequence>
<protein>
    <recommendedName>
        <fullName evidence="4">Retrotransposon gag domain-containing protein</fullName>
    </recommendedName>
</protein>
<dbReference type="OrthoDB" id="117242at2759"/>
<evidence type="ECO:0008006" key="4">
    <source>
        <dbReference type="Google" id="ProtNLM"/>
    </source>
</evidence>
<reference evidence="2 3" key="1">
    <citation type="journal article" date="2017" name="Genome Biol. Evol.">
        <title>Phytophthora megakarya and P. palmivora, closely related causal agents of cacao black pod rot, underwent increases in genome sizes and gene numbers by different mechanisms.</title>
        <authorList>
            <person name="Ali S.S."/>
            <person name="Shao J."/>
            <person name="Lary D.J."/>
            <person name="Kronmiller B."/>
            <person name="Shen D."/>
            <person name="Strem M.D."/>
            <person name="Amoako-Attah I."/>
            <person name="Akrofi A.Y."/>
            <person name="Begoude B.A."/>
            <person name="Ten Hoopen G.M."/>
            <person name="Coulibaly K."/>
            <person name="Kebe B.I."/>
            <person name="Melnick R.L."/>
            <person name="Guiltinan M.J."/>
            <person name="Tyler B.M."/>
            <person name="Meinhardt L.W."/>
            <person name="Bailey B.A."/>
        </authorList>
    </citation>
    <scope>NUCLEOTIDE SEQUENCE [LARGE SCALE GENOMIC DNA]</scope>
    <source>
        <strain evidence="3">sbr112.9</strain>
    </source>
</reference>
<comment type="caution">
    <text evidence="2">The sequence shown here is derived from an EMBL/GenBank/DDBJ whole genome shotgun (WGS) entry which is preliminary data.</text>
</comment>
<feature type="region of interest" description="Disordered" evidence="1">
    <location>
        <begin position="441"/>
        <end position="462"/>
    </location>
</feature>
<evidence type="ECO:0000313" key="2">
    <source>
        <dbReference type="EMBL" id="POM66321.1"/>
    </source>
</evidence>
<keyword evidence="3" id="KW-1185">Reference proteome</keyword>
<evidence type="ECO:0000313" key="3">
    <source>
        <dbReference type="Proteomes" id="UP000237271"/>
    </source>
</evidence>
<feature type="region of interest" description="Disordered" evidence="1">
    <location>
        <begin position="337"/>
        <end position="364"/>
    </location>
</feature>
<dbReference type="EMBL" id="NCKW01009655">
    <property type="protein sequence ID" value="POM66321.1"/>
    <property type="molecule type" value="Genomic_DNA"/>
</dbReference>
<organism evidence="2 3">
    <name type="scientific">Phytophthora palmivora</name>
    <dbReference type="NCBI Taxonomy" id="4796"/>
    <lineage>
        <taxon>Eukaryota</taxon>
        <taxon>Sar</taxon>
        <taxon>Stramenopiles</taxon>
        <taxon>Oomycota</taxon>
        <taxon>Peronosporomycetes</taxon>
        <taxon>Peronosporales</taxon>
        <taxon>Peronosporaceae</taxon>
        <taxon>Phytophthora</taxon>
    </lineage>
</organism>